<reference evidence="1 2" key="1">
    <citation type="submission" date="2021-04" db="EMBL/GenBank/DDBJ databases">
        <title>Complete genome sequence of Stygiolobus sp. KN-1.</title>
        <authorList>
            <person name="Nakamura K."/>
            <person name="Sakai H."/>
            <person name="Kurosawa N."/>
        </authorList>
    </citation>
    <scope>NUCLEOTIDE SEQUENCE [LARGE SCALE GENOMIC DNA]</scope>
    <source>
        <strain evidence="1 2">KN-1</strain>
    </source>
</reference>
<evidence type="ECO:0000313" key="2">
    <source>
        <dbReference type="Proteomes" id="UP000825123"/>
    </source>
</evidence>
<keyword evidence="2" id="KW-1185">Reference proteome</keyword>
<dbReference type="Proteomes" id="UP000825123">
    <property type="component" value="Chromosome"/>
</dbReference>
<name>A0A8D5U5K9_9CREN</name>
<evidence type="ECO:0000313" key="1">
    <source>
        <dbReference type="EMBL" id="BCU69970.1"/>
    </source>
</evidence>
<proteinExistence type="predicted"/>
<sequence>MPKRVTAEMWAMPLGSKESRDPPTARYLRV</sequence>
<dbReference type="AlphaFoldDB" id="A0A8D5U5K9"/>
<organism evidence="1 2">
    <name type="scientific">Stygiolobus caldivivus</name>
    <dbReference type="NCBI Taxonomy" id="2824673"/>
    <lineage>
        <taxon>Archaea</taxon>
        <taxon>Thermoproteota</taxon>
        <taxon>Thermoprotei</taxon>
        <taxon>Sulfolobales</taxon>
        <taxon>Sulfolobaceae</taxon>
        <taxon>Stygiolobus</taxon>
    </lineage>
</organism>
<dbReference type="EMBL" id="AP024597">
    <property type="protein sequence ID" value="BCU69970.1"/>
    <property type="molecule type" value="Genomic_DNA"/>
</dbReference>
<protein>
    <submittedName>
        <fullName evidence="1">Uncharacterized protein</fullName>
    </submittedName>
</protein>
<dbReference type="KEGG" id="csty:KN1_12670"/>
<accession>A0A8D5U5K9</accession>
<gene>
    <name evidence="1" type="ORF">KN1_12670</name>
</gene>